<name>A0A0B2RDZ3_GLYSO</name>
<dbReference type="InterPro" id="IPR033897">
    <property type="entry name" value="SRF-like_MADS-box"/>
</dbReference>
<dbReference type="PANTHER" id="PTHR11945:SF564">
    <property type="entry name" value="PROTEIN, PUTATIVE-RELATED"/>
    <property type="match status" value="1"/>
</dbReference>
<evidence type="ECO:0000256" key="2">
    <source>
        <dbReference type="ARBA" id="ARBA00023015"/>
    </source>
</evidence>
<evidence type="ECO:0000256" key="3">
    <source>
        <dbReference type="ARBA" id="ARBA00023125"/>
    </source>
</evidence>
<reference evidence="7" key="1">
    <citation type="submission" date="2014-07" db="EMBL/GenBank/DDBJ databases">
        <title>Identification of a novel salt tolerance gene in wild soybean by whole-genome sequencing.</title>
        <authorList>
            <person name="Lam H.-M."/>
            <person name="Qi X."/>
            <person name="Li M.-W."/>
            <person name="Liu X."/>
            <person name="Xie M."/>
            <person name="Ni M."/>
            <person name="Xu X."/>
        </authorList>
    </citation>
    <scope>NUCLEOTIDE SEQUENCE [LARGE SCALE GENOMIC DNA]</scope>
    <source>
        <tissue evidence="7">Root</tissue>
    </source>
</reference>
<dbReference type="GO" id="GO:0005634">
    <property type="term" value="C:nucleus"/>
    <property type="evidence" value="ECO:0007669"/>
    <property type="project" value="UniProtKB-SubCell"/>
</dbReference>
<evidence type="ECO:0000259" key="6">
    <source>
        <dbReference type="PROSITE" id="PS50066"/>
    </source>
</evidence>
<comment type="subcellular location">
    <subcellularLocation>
        <location evidence="1">Nucleus</location>
    </subcellularLocation>
</comment>
<dbReference type="InterPro" id="IPR002100">
    <property type="entry name" value="TF_MADSbox"/>
</dbReference>
<keyword evidence="3" id="KW-0238">DNA-binding</keyword>
<feature type="domain" description="MADS-box" evidence="6">
    <location>
        <begin position="1"/>
        <end position="52"/>
    </location>
</feature>
<dbReference type="GO" id="GO:0000978">
    <property type="term" value="F:RNA polymerase II cis-regulatory region sequence-specific DNA binding"/>
    <property type="evidence" value="ECO:0007669"/>
    <property type="project" value="TreeGrafter"/>
</dbReference>
<evidence type="ECO:0000313" key="7">
    <source>
        <dbReference type="EMBL" id="KHN31580.1"/>
    </source>
</evidence>
<accession>A0A0B2RDZ3</accession>
<proteinExistence type="predicted"/>
<keyword evidence="2" id="KW-0805">Transcription regulation</keyword>
<dbReference type="PROSITE" id="PS50066">
    <property type="entry name" value="MADS_BOX_2"/>
    <property type="match status" value="1"/>
</dbReference>
<dbReference type="PRINTS" id="PR00404">
    <property type="entry name" value="MADSDOMAIN"/>
</dbReference>
<gene>
    <name evidence="7" type="ORF">glysoja_049296</name>
</gene>
<dbReference type="EMBL" id="KN650992">
    <property type="protein sequence ID" value="KHN31580.1"/>
    <property type="molecule type" value="Genomic_DNA"/>
</dbReference>
<sequence length="356" mass="40363">MGRARITLKLISNERSRRLTFKSRREILIKKTSEFSTLCGVEACLIVYDNGNGDVAPVTWPKEPVLVHPILQKYESQKNERPPKTFGIEDFLENRKNMVEADISKVHKQISNIKYPTWDPSFTNMEEKQLKAFITQVNAKIMACDHVLQNKHQSKANNIMQNMAWGSASSSHIPSQITPTPNNNGRVYVANPINQFDGASNHGMNMQQVDACYGYIPTMAQESTNSTSSYPRQFNCLQNIPQSQPIFEDLKPLDYKNEMVDFSYQVDVPLDSTNQLGVYADWTNNQFGDFEDWINRPIDGSNQPVNGDLVGLDNKPNESILQNIPVQYQNKQQGGALHVLPPPLNGFQTDCYNVNF</sequence>
<dbReference type="AlphaFoldDB" id="A0A0B2RDZ3"/>
<organism evidence="7">
    <name type="scientific">Glycine soja</name>
    <name type="common">Wild soybean</name>
    <dbReference type="NCBI Taxonomy" id="3848"/>
    <lineage>
        <taxon>Eukaryota</taxon>
        <taxon>Viridiplantae</taxon>
        <taxon>Streptophyta</taxon>
        <taxon>Embryophyta</taxon>
        <taxon>Tracheophyta</taxon>
        <taxon>Spermatophyta</taxon>
        <taxon>Magnoliopsida</taxon>
        <taxon>eudicotyledons</taxon>
        <taxon>Gunneridae</taxon>
        <taxon>Pentapetalae</taxon>
        <taxon>rosids</taxon>
        <taxon>fabids</taxon>
        <taxon>Fabales</taxon>
        <taxon>Fabaceae</taxon>
        <taxon>Papilionoideae</taxon>
        <taxon>50 kb inversion clade</taxon>
        <taxon>NPAAA clade</taxon>
        <taxon>indigoferoid/millettioid clade</taxon>
        <taxon>Phaseoleae</taxon>
        <taxon>Glycine</taxon>
        <taxon>Glycine subgen. Soja</taxon>
    </lineage>
</organism>
<dbReference type="Pfam" id="PF00319">
    <property type="entry name" value="SRF-TF"/>
    <property type="match status" value="1"/>
</dbReference>
<protein>
    <submittedName>
        <fullName evidence="7">Agamous-like MADS-box protein AGL86</fullName>
    </submittedName>
</protein>
<dbReference type="SMART" id="SM00432">
    <property type="entry name" value="MADS"/>
    <property type="match status" value="1"/>
</dbReference>
<keyword evidence="4" id="KW-0804">Transcription</keyword>
<dbReference type="GO" id="GO:0000981">
    <property type="term" value="F:DNA-binding transcription factor activity, RNA polymerase II-specific"/>
    <property type="evidence" value="ECO:0007669"/>
    <property type="project" value="InterPro"/>
</dbReference>
<dbReference type="Gene3D" id="3.40.1810.10">
    <property type="entry name" value="Transcription factor, MADS-box"/>
    <property type="match status" value="1"/>
</dbReference>
<dbReference type="Proteomes" id="UP000053555">
    <property type="component" value="Unassembled WGS sequence"/>
</dbReference>
<keyword evidence="5" id="KW-0539">Nucleus</keyword>
<dbReference type="GO" id="GO:0045944">
    <property type="term" value="P:positive regulation of transcription by RNA polymerase II"/>
    <property type="evidence" value="ECO:0007669"/>
    <property type="project" value="InterPro"/>
</dbReference>
<dbReference type="GO" id="GO:0046983">
    <property type="term" value="F:protein dimerization activity"/>
    <property type="evidence" value="ECO:0007669"/>
    <property type="project" value="InterPro"/>
</dbReference>
<dbReference type="CDD" id="cd00266">
    <property type="entry name" value="MADS_SRF_like"/>
    <property type="match status" value="1"/>
</dbReference>
<evidence type="ECO:0000256" key="5">
    <source>
        <dbReference type="ARBA" id="ARBA00023242"/>
    </source>
</evidence>
<dbReference type="SUPFAM" id="SSF55455">
    <property type="entry name" value="SRF-like"/>
    <property type="match status" value="1"/>
</dbReference>
<dbReference type="InterPro" id="IPR036879">
    <property type="entry name" value="TF_MADSbox_sf"/>
</dbReference>
<evidence type="ECO:0000256" key="1">
    <source>
        <dbReference type="ARBA" id="ARBA00004123"/>
    </source>
</evidence>
<dbReference type="PANTHER" id="PTHR11945">
    <property type="entry name" value="MADS BOX PROTEIN"/>
    <property type="match status" value="1"/>
</dbReference>
<evidence type="ECO:0000256" key="4">
    <source>
        <dbReference type="ARBA" id="ARBA00023163"/>
    </source>
</evidence>